<dbReference type="Proteomes" id="UP000256964">
    <property type="component" value="Unassembled WGS sequence"/>
</dbReference>
<keyword evidence="7" id="KW-1185">Reference proteome</keyword>
<evidence type="ECO:0000313" key="7">
    <source>
        <dbReference type="Proteomes" id="UP000256964"/>
    </source>
</evidence>
<evidence type="ECO:0000256" key="2">
    <source>
        <dbReference type="ARBA" id="ARBA00022679"/>
    </source>
</evidence>
<keyword evidence="3 6" id="KW-0012">Acyltransferase</keyword>
<dbReference type="InterPro" id="IPR042231">
    <property type="entry name" value="Cho/carn_acyl_trans_2"/>
</dbReference>
<dbReference type="InterPro" id="IPR039551">
    <property type="entry name" value="Cho/carn_acyl_trans"/>
</dbReference>
<protein>
    <submittedName>
        <fullName evidence="6">Acyltransferase ChoActase/COT/CPT</fullName>
    </submittedName>
</protein>
<evidence type="ECO:0000256" key="4">
    <source>
        <dbReference type="PIRSR" id="PIRSR600542-1"/>
    </source>
</evidence>
<dbReference type="InterPro" id="IPR023213">
    <property type="entry name" value="CAT-like_dom_sf"/>
</dbReference>
<dbReference type="SUPFAM" id="SSF52777">
    <property type="entry name" value="CoA-dependent acyltransferases"/>
    <property type="match status" value="2"/>
</dbReference>
<evidence type="ECO:0000256" key="3">
    <source>
        <dbReference type="ARBA" id="ARBA00023315"/>
    </source>
</evidence>
<dbReference type="Gene3D" id="3.30.559.70">
    <property type="entry name" value="Choline/Carnitine o-acyltransferase, domain 2"/>
    <property type="match status" value="1"/>
</dbReference>
<feature type="domain" description="Choline/carnitine acyltransferase" evidence="5">
    <location>
        <begin position="42"/>
        <end position="661"/>
    </location>
</feature>
<dbReference type="STRING" id="139420.A0A371DXL8"/>
<evidence type="ECO:0000256" key="1">
    <source>
        <dbReference type="ARBA" id="ARBA00005232"/>
    </source>
</evidence>
<evidence type="ECO:0000313" key="6">
    <source>
        <dbReference type="EMBL" id="RDX57302.1"/>
    </source>
</evidence>
<reference evidence="6 7" key="1">
    <citation type="journal article" date="2018" name="Biotechnol. Biofuels">
        <title>Integrative visual omics of the white-rot fungus Polyporus brumalis exposes the biotechnological potential of its oxidative enzymes for delignifying raw plant biomass.</title>
        <authorList>
            <person name="Miyauchi S."/>
            <person name="Rancon A."/>
            <person name="Drula E."/>
            <person name="Hage H."/>
            <person name="Chaduli D."/>
            <person name="Favel A."/>
            <person name="Grisel S."/>
            <person name="Henrissat B."/>
            <person name="Herpoel-Gimbert I."/>
            <person name="Ruiz-Duenas F.J."/>
            <person name="Chevret D."/>
            <person name="Hainaut M."/>
            <person name="Lin J."/>
            <person name="Wang M."/>
            <person name="Pangilinan J."/>
            <person name="Lipzen A."/>
            <person name="Lesage-Meessen L."/>
            <person name="Navarro D."/>
            <person name="Riley R."/>
            <person name="Grigoriev I.V."/>
            <person name="Zhou S."/>
            <person name="Raouche S."/>
            <person name="Rosso M.N."/>
        </authorList>
    </citation>
    <scope>NUCLEOTIDE SEQUENCE [LARGE SCALE GENOMIC DNA]</scope>
    <source>
        <strain evidence="6 7">BRFM 1820</strain>
    </source>
</reference>
<proteinExistence type="inferred from homology"/>
<dbReference type="AlphaFoldDB" id="A0A371DXL8"/>
<organism evidence="6 7">
    <name type="scientific">Lentinus brumalis</name>
    <dbReference type="NCBI Taxonomy" id="2498619"/>
    <lineage>
        <taxon>Eukaryota</taxon>
        <taxon>Fungi</taxon>
        <taxon>Dikarya</taxon>
        <taxon>Basidiomycota</taxon>
        <taxon>Agaricomycotina</taxon>
        <taxon>Agaricomycetes</taxon>
        <taxon>Polyporales</taxon>
        <taxon>Polyporaceae</taxon>
        <taxon>Lentinus</taxon>
    </lineage>
</organism>
<dbReference type="PROSITE" id="PS00439">
    <property type="entry name" value="ACYLTRANSF_C_1"/>
    <property type="match status" value="1"/>
</dbReference>
<sequence>MHSTAYRALSRRRLSMHSQLVSSARRGNSSKTATAIPTLPRLPVPALHQTLKAYLKSLEPFLLEDEARGGSDFKSAYDARLKLVEDFEGGLGQLCQQRLLELDKNSPHNWLDDNIWLNKAYHEWRAPLIVNSNWWLALGDDENVPNDVRYPSIARPGYTDWQVRRAAWLVHRVLDFKAQLERNKIYPDTTRTGLWFRHAALQFYNTCRIPQRGCDRFSPAPSSTDPNARKVLVMAADWMYAVEAVSHDGSSVDPAILERRLRAIVRDVQVRLGEGERAVPVGVLTTDDRDRWADNYEHLLSLSPANRASFDTLTSTVLALSLDDYAYALPPSHRTSDPDLAAHMHNIRSGHDARPGHNRWYDKPFTLIVEANTRAGVLGEHSPVDALVPSVAADYAIVQGVDDDAFPARIGSGMLAIDAVSDAVDTAGWERLDWVTDERIVKECEEAARRAKEIVDDSDVDELVFTAYGVNWIKDEARLSPDAFIQMALQLAWYRTRGDFTATYETALTRLFKHGRTETIRTLSADSRAWVLAMADPKCSNATRLELLRRALQTHTALIRQAATGRGIDRHLLGLRLMLRPDAGESHPLFEDDLFTRSQTWKLSTSGLSAGYQFRGTGFGAQYHDGYGISYMPAAERLRFGVESKWSCPVMDTQGFMDAITEALLDMRTLCTSALQAHL</sequence>
<dbReference type="PANTHER" id="PTHR22589">
    <property type="entry name" value="CARNITINE O-ACYLTRANSFERASE"/>
    <property type="match status" value="1"/>
</dbReference>
<dbReference type="PANTHER" id="PTHR22589:SF107">
    <property type="entry name" value="CHOLINE_CARNITINE ACYLTRANSFERASE DOMAIN-CONTAINING PROTEIN"/>
    <property type="match status" value="1"/>
</dbReference>
<keyword evidence="2" id="KW-0808">Transferase</keyword>
<dbReference type="EMBL" id="KZ857379">
    <property type="protein sequence ID" value="RDX57302.1"/>
    <property type="molecule type" value="Genomic_DNA"/>
</dbReference>
<dbReference type="Pfam" id="PF00755">
    <property type="entry name" value="Carn_acyltransf"/>
    <property type="match status" value="1"/>
</dbReference>
<dbReference type="GO" id="GO:0016746">
    <property type="term" value="F:acyltransferase activity"/>
    <property type="evidence" value="ECO:0007669"/>
    <property type="project" value="UniProtKB-KW"/>
</dbReference>
<accession>A0A371DXL8</accession>
<name>A0A371DXL8_9APHY</name>
<dbReference type="Gene3D" id="3.30.559.10">
    <property type="entry name" value="Chloramphenicol acetyltransferase-like domain"/>
    <property type="match status" value="1"/>
</dbReference>
<gene>
    <name evidence="6" type="ORF">OH76DRAFT_1395098</name>
</gene>
<feature type="active site" description="Proton acceptor" evidence="4">
    <location>
        <position position="381"/>
    </location>
</feature>
<dbReference type="InterPro" id="IPR000542">
    <property type="entry name" value="Carn_acyl_trans"/>
</dbReference>
<evidence type="ECO:0000259" key="5">
    <source>
        <dbReference type="Pfam" id="PF00755"/>
    </source>
</evidence>
<dbReference type="OrthoDB" id="240216at2759"/>
<comment type="similarity">
    <text evidence="1">Belongs to the carnitine/choline acetyltransferase family.</text>
</comment>